<dbReference type="Proteomes" id="UP000186817">
    <property type="component" value="Unassembled WGS sequence"/>
</dbReference>
<dbReference type="OrthoDB" id="414871at2759"/>
<comment type="caution">
    <text evidence="1">The sequence shown here is derived from an EMBL/GenBank/DDBJ whole genome shotgun (WGS) entry which is preliminary data.</text>
</comment>
<reference evidence="1 2" key="1">
    <citation type="submission" date="2016-02" db="EMBL/GenBank/DDBJ databases">
        <title>Genome analysis of coral dinoflagellate symbionts highlights evolutionary adaptations to a symbiotic lifestyle.</title>
        <authorList>
            <person name="Aranda M."/>
            <person name="Li Y."/>
            <person name="Liew Y.J."/>
            <person name="Baumgarten S."/>
            <person name="Simakov O."/>
            <person name="Wilson M."/>
            <person name="Piel J."/>
            <person name="Ashoor H."/>
            <person name="Bougouffa S."/>
            <person name="Bajic V.B."/>
            <person name="Ryu T."/>
            <person name="Ravasi T."/>
            <person name="Bayer T."/>
            <person name="Micklem G."/>
            <person name="Kim H."/>
            <person name="Bhak J."/>
            <person name="Lajeunesse T.C."/>
            <person name="Voolstra C.R."/>
        </authorList>
    </citation>
    <scope>NUCLEOTIDE SEQUENCE [LARGE SCALE GENOMIC DNA]</scope>
    <source>
        <strain evidence="1 2">CCMP2467</strain>
    </source>
</reference>
<dbReference type="EMBL" id="LSRX01001415">
    <property type="protein sequence ID" value="OLP80103.1"/>
    <property type="molecule type" value="Genomic_DNA"/>
</dbReference>
<evidence type="ECO:0000313" key="1">
    <source>
        <dbReference type="EMBL" id="OLP80103.1"/>
    </source>
</evidence>
<proteinExistence type="predicted"/>
<evidence type="ECO:0000313" key="2">
    <source>
        <dbReference type="Proteomes" id="UP000186817"/>
    </source>
</evidence>
<sequence>MIENPQDPVANPEVASVVTAPVAPLVPTVLEVLDRSGNPGKLLREFFTTEAARAEFGAWIDEQIGQDASVMYTRGSAAWKQVIASREEEAETMFLPASLFAYENCSTAGPVMLHKSKLMAEHILKDGFVTHSEPLFVLPPRVYIFHEDTISEAGVFSKFSVSYVKGQSRMVTALAVLAVMKRDGLDVQQAELYQSIKQHHFCGNPCSASTANASNAVMLRFYGFKISSRGSLREAPTAVTWVHALLNLQKTGRYDCQNVLTAWNTRSTRSDQVTGGKYMSVKNLLELPDKARGLVLDAVSRLGWRASPFSDDNLSSKKLVPGFVFRCTAKLNKSSKWPKLNVVSAESAALCLESAIATFEASPLKKKLSKTELEERLEMCTLACGLRDDLVQSIAGIESLLAEKWMTRVQKGDAIIDMELSTALRNKAENFGPRDIPSLSKLIDQCSSKSAGLAADSTATAESLDLAARDLAKKQFECLVSETKHDQQVFEIYLQNRTNHTVNVQGIAVQYQKKLSDEARAAVESWWEKHVTTYVWAEDDAAAPMQLLWQYKQNKQDLLKAAVADGCVFGLHVLMFFCASQAGCVQLLNQKLQPRLCGIKVTVTVQNLISPCLVSAAHLAGQMQIVQHVLAEDARNIGLVLLPVFSHKRNGRFAEEETIMKELGKDARDERPLNLAGRFLCPTDDKGLIAKFWAKSALLVKGRTTEATQVKASDMLRIQDPSAVPSTSLDEPVRGALKYAQIGRQDGPTLPSSHMLEIVDMVPLVGNFMAFVDKTQQCNLAMHYTAVFPSDADQEWFIMTHQDMLIQQYRNSELKVSPEELPREQVLAAPELPTLKQLVYGKDAEGNAQMVHMPEALVQKWFHDAQHGEAFREIIDQLSSRYGSLEELKSQAAPNAGKRPGVAGSAAPAAKRLKFSVSPDKCIAAEKMIGTQVAQVSGQQTSHTDLFEVCKNFQSLCSKVPLQNIRMPKDTEPLSLSIRDDNSIYLVNPSGADVPVPFGTVLGGFGKGKFTQLAADAALDDKNLLLFHMKSPCDLVVFDGKLMEVQAVLAQRLASGSADVKVAYHKTEQVGGQTWNFTKEHNISFKPEELNVPDKSKIPQTVGSLGCADFRKWNSELTRMVWTVGWTVTGLSPVRPVVATTKDVTLPKQACVLLPAAM</sequence>
<dbReference type="AlphaFoldDB" id="A0A1Q9CAZ2"/>
<gene>
    <name evidence="1" type="ORF">AK812_SmicGene39523</name>
</gene>
<keyword evidence="2" id="KW-1185">Reference proteome</keyword>
<protein>
    <submittedName>
        <fullName evidence="1">Uncharacterized protein</fullName>
    </submittedName>
</protein>
<accession>A0A1Q9CAZ2</accession>
<name>A0A1Q9CAZ2_SYMMI</name>
<organism evidence="1 2">
    <name type="scientific">Symbiodinium microadriaticum</name>
    <name type="common">Dinoflagellate</name>
    <name type="synonym">Zooxanthella microadriatica</name>
    <dbReference type="NCBI Taxonomy" id="2951"/>
    <lineage>
        <taxon>Eukaryota</taxon>
        <taxon>Sar</taxon>
        <taxon>Alveolata</taxon>
        <taxon>Dinophyceae</taxon>
        <taxon>Suessiales</taxon>
        <taxon>Symbiodiniaceae</taxon>
        <taxon>Symbiodinium</taxon>
    </lineage>
</organism>